<accession>A0ABU2LIN0</accession>
<dbReference type="InterPro" id="IPR006311">
    <property type="entry name" value="TAT_signal"/>
</dbReference>
<dbReference type="SUPFAM" id="SSF63829">
    <property type="entry name" value="Calcium-dependent phosphotriesterase"/>
    <property type="match status" value="1"/>
</dbReference>
<dbReference type="PROSITE" id="PS51318">
    <property type="entry name" value="TAT"/>
    <property type="match status" value="1"/>
</dbReference>
<feature type="compositionally biased region" description="Basic and acidic residues" evidence="3">
    <location>
        <begin position="1"/>
        <end position="10"/>
    </location>
</feature>
<evidence type="ECO:0000259" key="4">
    <source>
        <dbReference type="Pfam" id="PF08450"/>
    </source>
</evidence>
<dbReference type="PANTHER" id="PTHR47572:SF4">
    <property type="entry name" value="LACTONASE DRP35"/>
    <property type="match status" value="1"/>
</dbReference>
<evidence type="ECO:0000256" key="3">
    <source>
        <dbReference type="SAM" id="MobiDB-lite"/>
    </source>
</evidence>
<evidence type="ECO:0000256" key="1">
    <source>
        <dbReference type="ARBA" id="ARBA00008853"/>
    </source>
</evidence>
<keyword evidence="6" id="KW-1185">Reference proteome</keyword>
<sequence length="365" mass="38354">MRSARAREDQGPSPSRRSLLGASAGLGALLGVASPLGAGQSWAAGRPAGERAASPLDDDRAAGPLLPVPRVDELARMGPHGCEGMVFDAAGRLFMSNTQGTEILLIGMDGAVTEWTRAVRAPNGHKVLADGTHLVAQMGPPGAVVWLDADGSVLRVIDRDDRGRALRAANDVAIDPRTGGAYVTDPGPFAGGLPGRVYYLPHPRAELMTVVDEGDEGVLDYPNGLALSPDGRALLVSESGRNRIIRFALPEPGRPVRPTVFARLPSQPNTWTDGEAQPDGLAFDTEGRLFVAHFGTGLVRVRDGYGRDLGSLDSRTPCITNFAFGGPDMDQLFVTAHLGTSLGDPGPAVVMRMTLPGIEGLRLLP</sequence>
<dbReference type="RefSeq" id="WP_311595290.1">
    <property type="nucleotide sequence ID" value="NZ_JAVREM010000002.1"/>
</dbReference>
<dbReference type="InterPro" id="IPR051262">
    <property type="entry name" value="SMP-30/CGR1_Lactonase"/>
</dbReference>
<protein>
    <submittedName>
        <fullName evidence="5">SMP-30/gluconolactonase/LRE family protein</fullName>
    </submittedName>
</protein>
<keyword evidence="2" id="KW-0378">Hydrolase</keyword>
<comment type="similarity">
    <text evidence="1">Belongs to the SMP-30/CGR1 family.</text>
</comment>
<dbReference type="InterPro" id="IPR019546">
    <property type="entry name" value="TAT_signal_bac_arc"/>
</dbReference>
<dbReference type="Gene3D" id="2.120.10.30">
    <property type="entry name" value="TolB, C-terminal domain"/>
    <property type="match status" value="1"/>
</dbReference>
<reference evidence="6" key="1">
    <citation type="submission" date="2023-07" db="EMBL/GenBank/DDBJ databases">
        <title>30 novel species of actinomycetes from the DSMZ collection.</title>
        <authorList>
            <person name="Nouioui I."/>
        </authorList>
    </citation>
    <scope>NUCLEOTIDE SEQUENCE [LARGE SCALE GENOMIC DNA]</scope>
    <source>
        <strain evidence="6">DSM 44918</strain>
    </source>
</reference>
<dbReference type="PANTHER" id="PTHR47572">
    <property type="entry name" value="LIPOPROTEIN-RELATED"/>
    <property type="match status" value="1"/>
</dbReference>
<dbReference type="Proteomes" id="UP001183420">
    <property type="component" value="Unassembled WGS sequence"/>
</dbReference>
<evidence type="ECO:0000313" key="6">
    <source>
        <dbReference type="Proteomes" id="UP001183420"/>
    </source>
</evidence>
<dbReference type="NCBIfam" id="TIGR01409">
    <property type="entry name" value="TAT_signal_seq"/>
    <property type="match status" value="1"/>
</dbReference>
<feature type="domain" description="SMP-30/Gluconolactonase/LRE-like region" evidence="4">
    <location>
        <begin position="83"/>
        <end position="336"/>
    </location>
</feature>
<evidence type="ECO:0000313" key="5">
    <source>
        <dbReference type="EMBL" id="MDT0317345.1"/>
    </source>
</evidence>
<name>A0ABU2LIN0_9ACTN</name>
<dbReference type="InterPro" id="IPR011042">
    <property type="entry name" value="6-blade_b-propeller_TolB-like"/>
</dbReference>
<gene>
    <name evidence="5" type="ORF">RNC47_03205</name>
</gene>
<dbReference type="InterPro" id="IPR013658">
    <property type="entry name" value="SGL"/>
</dbReference>
<evidence type="ECO:0000256" key="2">
    <source>
        <dbReference type="ARBA" id="ARBA00022801"/>
    </source>
</evidence>
<dbReference type="EMBL" id="JAVREM010000002">
    <property type="protein sequence ID" value="MDT0317345.1"/>
    <property type="molecule type" value="Genomic_DNA"/>
</dbReference>
<comment type="caution">
    <text evidence="5">The sequence shown here is derived from an EMBL/GenBank/DDBJ whole genome shotgun (WGS) entry which is preliminary data.</text>
</comment>
<dbReference type="InterPro" id="IPR005511">
    <property type="entry name" value="SMP-30"/>
</dbReference>
<dbReference type="Pfam" id="PF08450">
    <property type="entry name" value="SGL"/>
    <property type="match status" value="1"/>
</dbReference>
<dbReference type="PRINTS" id="PR01790">
    <property type="entry name" value="SMP30FAMILY"/>
</dbReference>
<proteinExistence type="inferred from homology"/>
<feature type="region of interest" description="Disordered" evidence="3">
    <location>
        <begin position="40"/>
        <end position="65"/>
    </location>
</feature>
<feature type="region of interest" description="Disordered" evidence="3">
    <location>
        <begin position="1"/>
        <end position="20"/>
    </location>
</feature>
<organism evidence="5 6">
    <name type="scientific">Streptomyces millisiae</name>
    <dbReference type="NCBI Taxonomy" id="3075542"/>
    <lineage>
        <taxon>Bacteria</taxon>
        <taxon>Bacillati</taxon>
        <taxon>Actinomycetota</taxon>
        <taxon>Actinomycetes</taxon>
        <taxon>Kitasatosporales</taxon>
        <taxon>Streptomycetaceae</taxon>
        <taxon>Streptomyces</taxon>
    </lineage>
</organism>